<protein>
    <submittedName>
        <fullName evidence="2">Uncharacterized protein</fullName>
    </submittedName>
</protein>
<evidence type="ECO:0000256" key="1">
    <source>
        <dbReference type="SAM" id="Phobius"/>
    </source>
</evidence>
<feature type="non-terminal residue" evidence="2">
    <location>
        <position position="1"/>
    </location>
</feature>
<dbReference type="Proteomes" id="UP000281549">
    <property type="component" value="Unassembled WGS sequence"/>
</dbReference>
<keyword evidence="1" id="KW-0472">Membrane</keyword>
<organism evidence="2 3">
    <name type="scientific">Rozella allomycis (strain CSF55)</name>
    <dbReference type="NCBI Taxonomy" id="988480"/>
    <lineage>
        <taxon>Eukaryota</taxon>
        <taxon>Fungi</taxon>
        <taxon>Fungi incertae sedis</taxon>
        <taxon>Cryptomycota</taxon>
        <taxon>Cryptomycota incertae sedis</taxon>
        <taxon>Rozella</taxon>
    </lineage>
</organism>
<name>A0A4V1IZQ3_ROZAC</name>
<reference evidence="3" key="1">
    <citation type="journal article" date="2018" name="Nat. Microbiol.">
        <title>Leveraging single-cell genomics to expand the fungal tree of life.</title>
        <authorList>
            <person name="Ahrendt S.R."/>
            <person name="Quandt C.A."/>
            <person name="Ciobanu D."/>
            <person name="Clum A."/>
            <person name="Salamov A."/>
            <person name="Andreopoulos B."/>
            <person name="Cheng J.F."/>
            <person name="Woyke T."/>
            <person name="Pelin A."/>
            <person name="Henrissat B."/>
            <person name="Reynolds N.K."/>
            <person name="Benny G.L."/>
            <person name="Smith M.E."/>
            <person name="James T.Y."/>
            <person name="Grigoriev I.V."/>
        </authorList>
    </citation>
    <scope>NUCLEOTIDE SEQUENCE [LARGE SCALE GENOMIC DNA]</scope>
    <source>
        <strain evidence="3">CSF55</strain>
    </source>
</reference>
<feature type="transmembrane region" description="Helical" evidence="1">
    <location>
        <begin position="71"/>
        <end position="90"/>
    </location>
</feature>
<keyword evidence="1" id="KW-0812">Transmembrane</keyword>
<dbReference type="AlphaFoldDB" id="A0A4V1IZQ3"/>
<gene>
    <name evidence="2" type="ORF">ROZALSC1DRAFT_22815</name>
</gene>
<proteinExistence type="predicted"/>
<accession>A0A4V1IZQ3</accession>
<sequence>LDERGDRFDKLENPRVGSRVEILEAEGEWGGSQVTASGDLRVAGLEIRPVQGSDFNRKCKQMMPRLKRYQVWYWGANPLLVMLMLSLGIVSESLRSYLQNSVQNLLVNDSEPEVSMSAESVVAAYFI</sequence>
<keyword evidence="1" id="KW-1133">Transmembrane helix</keyword>
<dbReference type="EMBL" id="ML005349">
    <property type="protein sequence ID" value="RKP18859.1"/>
    <property type="molecule type" value="Genomic_DNA"/>
</dbReference>
<evidence type="ECO:0000313" key="3">
    <source>
        <dbReference type="Proteomes" id="UP000281549"/>
    </source>
</evidence>
<evidence type="ECO:0000313" key="2">
    <source>
        <dbReference type="EMBL" id="RKP18859.1"/>
    </source>
</evidence>